<keyword evidence="3 6" id="KW-1133">Transmembrane helix</keyword>
<dbReference type="OrthoDB" id="777695at2759"/>
<sequence>MEERPPPRAKPVLQKPPGYRDPAAPAPAPPRPPVRKQPLPPSFRGINAKHGRHRSRRPCFCWFCCWLFILLVVLFFAIAIAGGLSYLWFQPKLPSFHFESIQNPKFNVTAKPDGSFLDATTVVRIQIANPNRKISVTFSPTEASVTVPGDGDSGDSSLGSGTFPAFDLGKKNSTVIRLEARVQGAAVDEVQGKRLSSQFRSKSLRVMVELQTRLRILHGGKKSGTVPVKVLCGGDGGLTLKQLEGGASPKCTINLFKWINLP</sequence>
<keyword evidence="9" id="KW-1185">Reference proteome</keyword>
<dbReference type="EMBL" id="LR746269">
    <property type="protein sequence ID" value="CAA7397395.1"/>
    <property type="molecule type" value="Genomic_DNA"/>
</dbReference>
<keyword evidence="4 6" id="KW-0472">Membrane</keyword>
<dbReference type="GO" id="GO:0098542">
    <property type="term" value="P:defense response to other organism"/>
    <property type="evidence" value="ECO:0007669"/>
    <property type="project" value="InterPro"/>
</dbReference>
<name>A0A7I8KK83_SPIIN</name>
<evidence type="ECO:0000256" key="1">
    <source>
        <dbReference type="ARBA" id="ARBA00004167"/>
    </source>
</evidence>
<feature type="transmembrane region" description="Helical" evidence="6">
    <location>
        <begin position="59"/>
        <end position="89"/>
    </location>
</feature>
<dbReference type="Proteomes" id="UP000663760">
    <property type="component" value="Chromosome 6"/>
</dbReference>
<dbReference type="AlphaFoldDB" id="A0A7I8KK83"/>
<evidence type="ECO:0000256" key="5">
    <source>
        <dbReference type="SAM" id="MobiDB-lite"/>
    </source>
</evidence>
<protein>
    <recommendedName>
        <fullName evidence="7">Late embryogenesis abundant protein LEA-2 subgroup domain-containing protein</fullName>
    </recommendedName>
</protein>
<dbReference type="PANTHER" id="PTHR31234:SF35">
    <property type="entry name" value="LATE EMBRYOGENESIS ABUNDANT (LEA) HYDROXYPROLINE-RICH GLYCOPROTEIN FAMILY"/>
    <property type="match status" value="1"/>
</dbReference>
<accession>A0A7I8KK83</accession>
<comment type="subcellular location">
    <subcellularLocation>
        <location evidence="1">Membrane</location>
        <topology evidence="1">Single-pass membrane protein</topology>
    </subcellularLocation>
</comment>
<dbReference type="InterPro" id="IPR004864">
    <property type="entry name" value="LEA_2"/>
</dbReference>
<dbReference type="Pfam" id="PF03168">
    <property type="entry name" value="LEA_2"/>
    <property type="match status" value="1"/>
</dbReference>
<evidence type="ECO:0000256" key="2">
    <source>
        <dbReference type="ARBA" id="ARBA00022692"/>
    </source>
</evidence>
<evidence type="ECO:0000313" key="9">
    <source>
        <dbReference type="Proteomes" id="UP000663760"/>
    </source>
</evidence>
<keyword evidence="2 6" id="KW-0812">Transmembrane</keyword>
<dbReference type="PANTHER" id="PTHR31234">
    <property type="entry name" value="LATE EMBRYOGENESIS ABUNDANT (LEA) HYDROXYPROLINE-RICH GLYCOPROTEIN FAMILY"/>
    <property type="match status" value="1"/>
</dbReference>
<reference evidence="8" key="1">
    <citation type="submission" date="2020-02" db="EMBL/GenBank/DDBJ databases">
        <authorList>
            <person name="Scholz U."/>
            <person name="Mascher M."/>
            <person name="Fiebig A."/>
        </authorList>
    </citation>
    <scope>NUCLEOTIDE SEQUENCE</scope>
</reference>
<feature type="domain" description="Late embryogenesis abundant protein LEA-2 subgroup" evidence="7">
    <location>
        <begin position="125"/>
        <end position="230"/>
    </location>
</feature>
<evidence type="ECO:0000256" key="4">
    <source>
        <dbReference type="ARBA" id="ARBA00023136"/>
    </source>
</evidence>
<evidence type="ECO:0000259" key="7">
    <source>
        <dbReference type="Pfam" id="PF03168"/>
    </source>
</evidence>
<evidence type="ECO:0000256" key="6">
    <source>
        <dbReference type="SAM" id="Phobius"/>
    </source>
</evidence>
<evidence type="ECO:0000256" key="3">
    <source>
        <dbReference type="ARBA" id="ARBA00022989"/>
    </source>
</evidence>
<proteinExistence type="predicted"/>
<evidence type="ECO:0000313" key="8">
    <source>
        <dbReference type="EMBL" id="CAA7397395.1"/>
    </source>
</evidence>
<feature type="region of interest" description="Disordered" evidence="5">
    <location>
        <begin position="1"/>
        <end position="49"/>
    </location>
</feature>
<gene>
    <name evidence="8" type="ORF">SI8410_06008060</name>
</gene>
<dbReference type="GO" id="GO:0005886">
    <property type="term" value="C:plasma membrane"/>
    <property type="evidence" value="ECO:0007669"/>
    <property type="project" value="TreeGrafter"/>
</dbReference>
<dbReference type="InterPro" id="IPR044839">
    <property type="entry name" value="NDR1-like"/>
</dbReference>
<organism evidence="8 9">
    <name type="scientific">Spirodela intermedia</name>
    <name type="common">Intermediate duckweed</name>
    <dbReference type="NCBI Taxonomy" id="51605"/>
    <lineage>
        <taxon>Eukaryota</taxon>
        <taxon>Viridiplantae</taxon>
        <taxon>Streptophyta</taxon>
        <taxon>Embryophyta</taxon>
        <taxon>Tracheophyta</taxon>
        <taxon>Spermatophyta</taxon>
        <taxon>Magnoliopsida</taxon>
        <taxon>Liliopsida</taxon>
        <taxon>Araceae</taxon>
        <taxon>Lemnoideae</taxon>
        <taxon>Spirodela</taxon>
    </lineage>
</organism>